<evidence type="ECO:0000313" key="4">
    <source>
        <dbReference type="Proteomes" id="UP000824540"/>
    </source>
</evidence>
<proteinExistence type="predicted"/>
<reference evidence="3" key="1">
    <citation type="thesis" date="2021" institute="BYU ScholarsArchive" country="Provo, UT, USA">
        <title>Applications of and Algorithms for Genome Assembly and Genomic Analyses with an Emphasis on Marine Teleosts.</title>
        <authorList>
            <person name="Pickett B.D."/>
        </authorList>
    </citation>
    <scope>NUCLEOTIDE SEQUENCE</scope>
    <source>
        <strain evidence="3">HI-2016</strain>
    </source>
</reference>
<evidence type="ECO:0000259" key="2">
    <source>
        <dbReference type="SMART" id="SM01289"/>
    </source>
</evidence>
<evidence type="ECO:0000313" key="3">
    <source>
        <dbReference type="EMBL" id="KAG9351417.1"/>
    </source>
</evidence>
<dbReference type="Pfam" id="PF02758">
    <property type="entry name" value="PYRIN"/>
    <property type="match status" value="1"/>
</dbReference>
<feature type="domain" description="Pyrin" evidence="2">
    <location>
        <begin position="128"/>
        <end position="206"/>
    </location>
</feature>
<comment type="caution">
    <text evidence="3">The sequence shown here is derived from an EMBL/GenBank/DDBJ whole genome shotgun (WGS) entry which is preliminary data.</text>
</comment>
<feature type="region of interest" description="Disordered" evidence="1">
    <location>
        <begin position="1"/>
        <end position="97"/>
    </location>
</feature>
<gene>
    <name evidence="3" type="ORF">JZ751_022667</name>
</gene>
<protein>
    <recommendedName>
        <fullName evidence="2">Pyrin domain-containing protein</fullName>
    </recommendedName>
</protein>
<feature type="non-terminal residue" evidence="3">
    <location>
        <position position="235"/>
    </location>
</feature>
<dbReference type="AlphaFoldDB" id="A0A8T2PMZ6"/>
<evidence type="ECO:0000256" key="1">
    <source>
        <dbReference type="SAM" id="MobiDB-lite"/>
    </source>
</evidence>
<dbReference type="EMBL" id="JAFBMS010000006">
    <property type="protein sequence ID" value="KAG9351417.1"/>
    <property type="molecule type" value="Genomic_DNA"/>
</dbReference>
<accession>A0A8T2PMZ6</accession>
<dbReference type="OrthoDB" id="8964866at2759"/>
<dbReference type="SUPFAM" id="SSF47986">
    <property type="entry name" value="DEATH domain"/>
    <property type="match status" value="1"/>
</dbReference>
<feature type="compositionally biased region" description="Acidic residues" evidence="1">
    <location>
        <begin position="19"/>
        <end position="28"/>
    </location>
</feature>
<dbReference type="Proteomes" id="UP000824540">
    <property type="component" value="Unassembled WGS sequence"/>
</dbReference>
<sequence length="235" mass="26843">MSLQSDPDVPSPSEMSIPLEDDEEEEEEEIRRNVLLLPTQTAQPTLYRDRQEFGFTLERPDSPGSSGHSAESDESMECPSKPFWTGPRPPKQDGVKRSTRWVPLDKTEVQVLMGITEQRHPAMNMLFMTKALQATLEKLVEGQLRYFKRCLVDRYSQIFEKSLLDLDIPDIVDKMLERCDMEASLKITILILTDMKLKEITTFLEGMCKRTPKCSVMNAQDIHTGLCHGIPGLLR</sequence>
<dbReference type="Gene3D" id="1.10.533.10">
    <property type="entry name" value="Death Domain, Fas"/>
    <property type="match status" value="1"/>
</dbReference>
<feature type="compositionally biased region" description="Low complexity" evidence="1">
    <location>
        <begin position="35"/>
        <end position="46"/>
    </location>
</feature>
<dbReference type="InterPro" id="IPR011029">
    <property type="entry name" value="DEATH-like_dom_sf"/>
</dbReference>
<organism evidence="3 4">
    <name type="scientific">Albula glossodonta</name>
    <name type="common">roundjaw bonefish</name>
    <dbReference type="NCBI Taxonomy" id="121402"/>
    <lineage>
        <taxon>Eukaryota</taxon>
        <taxon>Metazoa</taxon>
        <taxon>Chordata</taxon>
        <taxon>Craniata</taxon>
        <taxon>Vertebrata</taxon>
        <taxon>Euteleostomi</taxon>
        <taxon>Actinopterygii</taxon>
        <taxon>Neopterygii</taxon>
        <taxon>Teleostei</taxon>
        <taxon>Albuliformes</taxon>
        <taxon>Albulidae</taxon>
        <taxon>Albula</taxon>
    </lineage>
</organism>
<name>A0A8T2PMZ6_9TELE</name>
<keyword evidence="4" id="KW-1185">Reference proteome</keyword>
<dbReference type="SMART" id="SM01289">
    <property type="entry name" value="PYRIN"/>
    <property type="match status" value="1"/>
</dbReference>
<dbReference type="InterPro" id="IPR004020">
    <property type="entry name" value="DAPIN"/>
</dbReference>